<dbReference type="InterPro" id="IPR037135">
    <property type="entry name" value="DUF1653-like_dom_sf"/>
</dbReference>
<name>A0A160TBG8_9ZZZZ</name>
<evidence type="ECO:0000259" key="1">
    <source>
        <dbReference type="Pfam" id="PF07866"/>
    </source>
</evidence>
<dbReference type="Pfam" id="PF07866">
    <property type="entry name" value="DUF1653"/>
    <property type="match status" value="1"/>
</dbReference>
<feature type="domain" description="DUF1653" evidence="1">
    <location>
        <begin position="14"/>
        <end position="74"/>
    </location>
</feature>
<reference evidence="2" key="1">
    <citation type="submission" date="2015-10" db="EMBL/GenBank/DDBJ databases">
        <authorList>
            <person name="Gilbert D.G."/>
        </authorList>
    </citation>
    <scope>NUCLEOTIDE SEQUENCE</scope>
</reference>
<sequence>MNKDLTTTPSITSGRYRHYKGSDYEVFGLVRHSETEEWLVHYRTLYGDFSHWVRPYAMFTEEVVIDGVAQPRFALINDEAVIINDQ</sequence>
<dbReference type="AlphaFoldDB" id="A0A160TBG8"/>
<dbReference type="EMBL" id="CZQC01000050">
    <property type="protein sequence ID" value="CUS41700.1"/>
    <property type="molecule type" value="Genomic_DNA"/>
</dbReference>
<organism evidence="2">
    <name type="scientific">hydrothermal vent metagenome</name>
    <dbReference type="NCBI Taxonomy" id="652676"/>
    <lineage>
        <taxon>unclassified sequences</taxon>
        <taxon>metagenomes</taxon>
        <taxon>ecological metagenomes</taxon>
    </lineage>
</organism>
<protein>
    <recommendedName>
        <fullName evidence="1">DUF1653 domain-containing protein</fullName>
    </recommendedName>
</protein>
<dbReference type="InterPro" id="IPR023387">
    <property type="entry name" value="DUF1653-like_dom"/>
</dbReference>
<accession>A0A160TBG8</accession>
<evidence type="ECO:0000313" key="2">
    <source>
        <dbReference type="EMBL" id="CUS41700.1"/>
    </source>
</evidence>
<gene>
    <name evidence="2" type="ORF">MGWOODY_Tha2219</name>
</gene>
<dbReference type="Gene3D" id="2.30.30.320">
    <property type="entry name" value="DUF1653-like domain"/>
    <property type="match status" value="1"/>
</dbReference>
<proteinExistence type="predicted"/>